<evidence type="ECO:0000256" key="13">
    <source>
        <dbReference type="SAM" id="MobiDB-lite"/>
    </source>
</evidence>
<evidence type="ECO:0000256" key="3">
    <source>
        <dbReference type="ARBA" id="ARBA00013160"/>
    </source>
</evidence>
<dbReference type="Gene3D" id="1.10.240.10">
    <property type="entry name" value="Tyrosyl-Transfer RNA Synthetase"/>
    <property type="match status" value="1"/>
</dbReference>
<gene>
    <name evidence="14" type="ORF">ASPGLDRAFT_42931</name>
</gene>
<dbReference type="InterPro" id="IPR023617">
    <property type="entry name" value="Tyr-tRNA-ligase_arc/euk-type"/>
</dbReference>
<accession>A0A1L9VVD6</accession>
<dbReference type="GO" id="GO:0005737">
    <property type="term" value="C:cytoplasm"/>
    <property type="evidence" value="ECO:0007669"/>
    <property type="project" value="UniProtKB-SubCell"/>
</dbReference>
<dbReference type="InterPro" id="IPR002305">
    <property type="entry name" value="aa-tRNA-synth_Ic"/>
</dbReference>
<dbReference type="STRING" id="1160497.A0A1L9VVD6"/>
<dbReference type="InterPro" id="IPR050489">
    <property type="entry name" value="Tyr-tRNA_synthase"/>
</dbReference>
<dbReference type="EMBL" id="KV878890">
    <property type="protein sequence ID" value="OJJ87872.1"/>
    <property type="molecule type" value="Genomic_DNA"/>
</dbReference>
<evidence type="ECO:0000256" key="9">
    <source>
        <dbReference type="ARBA" id="ARBA00023146"/>
    </source>
</evidence>
<dbReference type="InterPro" id="IPR002307">
    <property type="entry name" value="Tyr-tRNA-ligase"/>
</dbReference>
<evidence type="ECO:0000256" key="12">
    <source>
        <dbReference type="RuleBase" id="RU361234"/>
    </source>
</evidence>
<comment type="subcellular location">
    <subcellularLocation>
        <location evidence="1">Cytoplasm</location>
    </subcellularLocation>
</comment>
<dbReference type="AlphaFoldDB" id="A0A1L9VVD6"/>
<dbReference type="VEuPathDB" id="FungiDB:ASPGLDRAFT_42931"/>
<keyword evidence="6 12" id="KW-0547">Nucleotide-binding</keyword>
<evidence type="ECO:0000256" key="10">
    <source>
        <dbReference type="ARBA" id="ARBA00033323"/>
    </source>
</evidence>
<dbReference type="FunFam" id="3.40.50.620:FF:000040">
    <property type="entry name" value="Tyrosine--tRNA ligase"/>
    <property type="match status" value="1"/>
</dbReference>
<name>A0A1L9VVD6_ASPGL</name>
<feature type="compositionally biased region" description="Basic and acidic residues" evidence="13">
    <location>
        <begin position="341"/>
        <end position="351"/>
    </location>
</feature>
<dbReference type="PIRSF" id="PIRSF006588">
    <property type="entry name" value="TyrRS_arch_euk"/>
    <property type="match status" value="1"/>
</dbReference>
<dbReference type="InterPro" id="IPR014729">
    <property type="entry name" value="Rossmann-like_a/b/a_fold"/>
</dbReference>
<organism evidence="14 15">
    <name type="scientific">Aspergillus glaucus CBS 516.65</name>
    <dbReference type="NCBI Taxonomy" id="1160497"/>
    <lineage>
        <taxon>Eukaryota</taxon>
        <taxon>Fungi</taxon>
        <taxon>Dikarya</taxon>
        <taxon>Ascomycota</taxon>
        <taxon>Pezizomycotina</taxon>
        <taxon>Eurotiomycetes</taxon>
        <taxon>Eurotiomycetidae</taxon>
        <taxon>Eurotiales</taxon>
        <taxon>Aspergillaceae</taxon>
        <taxon>Aspergillus</taxon>
        <taxon>Aspergillus subgen. Aspergillus</taxon>
    </lineage>
</organism>
<evidence type="ECO:0000313" key="15">
    <source>
        <dbReference type="Proteomes" id="UP000184300"/>
    </source>
</evidence>
<evidence type="ECO:0000256" key="11">
    <source>
        <dbReference type="ARBA" id="ARBA00048248"/>
    </source>
</evidence>
<feature type="region of interest" description="Disordered" evidence="13">
    <location>
        <begin position="341"/>
        <end position="402"/>
    </location>
</feature>
<protein>
    <recommendedName>
        <fullName evidence="3 12">Tyrosine--tRNA ligase</fullName>
        <ecNumber evidence="3 12">6.1.1.1</ecNumber>
    </recommendedName>
    <alternativeName>
        <fullName evidence="10 12">Tyrosyl-tRNA synthetase</fullName>
    </alternativeName>
</protein>
<evidence type="ECO:0000256" key="7">
    <source>
        <dbReference type="ARBA" id="ARBA00022840"/>
    </source>
</evidence>
<dbReference type="NCBIfam" id="TIGR00234">
    <property type="entry name" value="tyrS"/>
    <property type="match status" value="1"/>
</dbReference>
<dbReference type="SUPFAM" id="SSF52374">
    <property type="entry name" value="Nucleotidylyl transferase"/>
    <property type="match status" value="1"/>
</dbReference>
<keyword evidence="15" id="KW-1185">Reference proteome</keyword>
<evidence type="ECO:0000313" key="14">
    <source>
        <dbReference type="EMBL" id="OJJ87872.1"/>
    </source>
</evidence>
<dbReference type="NCBIfam" id="NF006330">
    <property type="entry name" value="PRK08560.1"/>
    <property type="match status" value="1"/>
</dbReference>
<dbReference type="PANTHER" id="PTHR46264">
    <property type="entry name" value="TYROSINE-TRNA LIGASE"/>
    <property type="match status" value="1"/>
</dbReference>
<dbReference type="PANTHER" id="PTHR46264:SF4">
    <property type="entry name" value="TYROSINE--TRNA LIGASE, CYTOPLASMIC"/>
    <property type="match status" value="1"/>
</dbReference>
<keyword evidence="9 12" id="KW-0030">Aminoacyl-tRNA synthetase</keyword>
<dbReference type="Pfam" id="PF00579">
    <property type="entry name" value="tRNA-synt_1b"/>
    <property type="match status" value="1"/>
</dbReference>
<keyword evidence="8 12" id="KW-0648">Protein biosynthesis</keyword>
<dbReference type="Gene3D" id="3.40.50.620">
    <property type="entry name" value="HUPs"/>
    <property type="match status" value="1"/>
</dbReference>
<proteinExistence type="inferred from homology"/>
<evidence type="ECO:0000256" key="5">
    <source>
        <dbReference type="ARBA" id="ARBA00022598"/>
    </source>
</evidence>
<evidence type="ECO:0000256" key="6">
    <source>
        <dbReference type="ARBA" id="ARBA00022741"/>
    </source>
</evidence>
<dbReference type="PRINTS" id="PR01040">
    <property type="entry name" value="TRNASYNTHTYR"/>
</dbReference>
<dbReference type="GO" id="GO:0005524">
    <property type="term" value="F:ATP binding"/>
    <property type="evidence" value="ECO:0007669"/>
    <property type="project" value="UniProtKB-KW"/>
</dbReference>
<keyword evidence="7 12" id="KW-0067">ATP-binding</keyword>
<keyword evidence="4" id="KW-0963">Cytoplasm</keyword>
<comment type="catalytic activity">
    <reaction evidence="11 12">
        <text>tRNA(Tyr) + L-tyrosine + ATP = L-tyrosyl-tRNA(Tyr) + AMP + diphosphate + H(+)</text>
        <dbReference type="Rhea" id="RHEA:10220"/>
        <dbReference type="Rhea" id="RHEA-COMP:9706"/>
        <dbReference type="Rhea" id="RHEA-COMP:9707"/>
        <dbReference type="ChEBI" id="CHEBI:15378"/>
        <dbReference type="ChEBI" id="CHEBI:30616"/>
        <dbReference type="ChEBI" id="CHEBI:33019"/>
        <dbReference type="ChEBI" id="CHEBI:58315"/>
        <dbReference type="ChEBI" id="CHEBI:78442"/>
        <dbReference type="ChEBI" id="CHEBI:78536"/>
        <dbReference type="ChEBI" id="CHEBI:456215"/>
        <dbReference type="EC" id="6.1.1.1"/>
    </reaction>
</comment>
<dbReference type="GeneID" id="34461965"/>
<sequence length="402" mass="44355">MATKEAKLELLRENLAEVLNPEIIDEVLDKGETLRIYWGTAPTGKPHCGYFAPIMKIAQFLQAGCNVKILLADVHAFLDNLKAPIELVEYRAKYYRYCIMALMRAVNVPIEKLEFVLGSSYQMSAKYTMDVYRLASLVTEHDAKKAGAEVVKQSQNAPISGLMYPLLQALDEEALDVHAQFGGADQRKIFALAMETLPKLGYKTRAHIMNKMVPGLAGGKMSASDPNSKIDLLDTPDVSARKIKKANAPPKVVEENGLLAFVENVLLPASSLLDGERSFKVDREGAEPLVYGDIESLRKDYVDDVLTPQLLKPAVNLALRRLLDPIQNEFNSSSEWQEIEKKAYPADAPKEKKQKTKKDKGSKYPGAAKAEEQAEQGKEPSQATASDVGKSASEAMDKLSVQ</sequence>
<dbReference type="EC" id="6.1.1.1" evidence="3 12"/>
<feature type="compositionally biased region" description="Basic and acidic residues" evidence="13">
    <location>
        <begin position="369"/>
        <end position="378"/>
    </location>
</feature>
<dbReference type="Proteomes" id="UP000184300">
    <property type="component" value="Unassembled WGS sequence"/>
</dbReference>
<evidence type="ECO:0000256" key="4">
    <source>
        <dbReference type="ARBA" id="ARBA00022490"/>
    </source>
</evidence>
<keyword evidence="5 12" id="KW-0436">Ligase</keyword>
<reference evidence="15" key="1">
    <citation type="journal article" date="2017" name="Genome Biol.">
        <title>Comparative genomics reveals high biological diversity and specific adaptations in the industrially and medically important fungal genus Aspergillus.</title>
        <authorList>
            <person name="de Vries R.P."/>
            <person name="Riley R."/>
            <person name="Wiebenga A."/>
            <person name="Aguilar-Osorio G."/>
            <person name="Amillis S."/>
            <person name="Uchima C.A."/>
            <person name="Anderluh G."/>
            <person name="Asadollahi M."/>
            <person name="Askin M."/>
            <person name="Barry K."/>
            <person name="Battaglia E."/>
            <person name="Bayram O."/>
            <person name="Benocci T."/>
            <person name="Braus-Stromeyer S.A."/>
            <person name="Caldana C."/>
            <person name="Canovas D."/>
            <person name="Cerqueira G.C."/>
            <person name="Chen F."/>
            <person name="Chen W."/>
            <person name="Choi C."/>
            <person name="Clum A."/>
            <person name="Dos Santos R.A."/>
            <person name="Damasio A.R."/>
            <person name="Diallinas G."/>
            <person name="Emri T."/>
            <person name="Fekete E."/>
            <person name="Flipphi M."/>
            <person name="Freyberg S."/>
            <person name="Gallo A."/>
            <person name="Gournas C."/>
            <person name="Habgood R."/>
            <person name="Hainaut M."/>
            <person name="Harispe M.L."/>
            <person name="Henrissat B."/>
            <person name="Hilden K.S."/>
            <person name="Hope R."/>
            <person name="Hossain A."/>
            <person name="Karabika E."/>
            <person name="Karaffa L."/>
            <person name="Karanyi Z."/>
            <person name="Krasevec N."/>
            <person name="Kuo A."/>
            <person name="Kusch H."/>
            <person name="LaButti K."/>
            <person name="Lagendijk E.L."/>
            <person name="Lapidus A."/>
            <person name="Levasseur A."/>
            <person name="Lindquist E."/>
            <person name="Lipzen A."/>
            <person name="Logrieco A.F."/>
            <person name="MacCabe A."/>
            <person name="Maekelae M.R."/>
            <person name="Malavazi I."/>
            <person name="Melin P."/>
            <person name="Meyer V."/>
            <person name="Mielnichuk N."/>
            <person name="Miskei M."/>
            <person name="Molnar A.P."/>
            <person name="Mule G."/>
            <person name="Ngan C.Y."/>
            <person name="Orejas M."/>
            <person name="Orosz E."/>
            <person name="Ouedraogo J.P."/>
            <person name="Overkamp K.M."/>
            <person name="Park H.-S."/>
            <person name="Perrone G."/>
            <person name="Piumi F."/>
            <person name="Punt P.J."/>
            <person name="Ram A.F."/>
            <person name="Ramon A."/>
            <person name="Rauscher S."/>
            <person name="Record E."/>
            <person name="Riano-Pachon D.M."/>
            <person name="Robert V."/>
            <person name="Roehrig J."/>
            <person name="Ruller R."/>
            <person name="Salamov A."/>
            <person name="Salih N.S."/>
            <person name="Samson R.A."/>
            <person name="Sandor E."/>
            <person name="Sanguinetti M."/>
            <person name="Schuetze T."/>
            <person name="Sepcic K."/>
            <person name="Shelest E."/>
            <person name="Sherlock G."/>
            <person name="Sophianopoulou V."/>
            <person name="Squina F.M."/>
            <person name="Sun H."/>
            <person name="Susca A."/>
            <person name="Todd R.B."/>
            <person name="Tsang A."/>
            <person name="Unkles S.E."/>
            <person name="van de Wiele N."/>
            <person name="van Rossen-Uffink D."/>
            <person name="Oliveira J.V."/>
            <person name="Vesth T.C."/>
            <person name="Visser J."/>
            <person name="Yu J.-H."/>
            <person name="Zhou M."/>
            <person name="Andersen M.R."/>
            <person name="Archer D.B."/>
            <person name="Baker S.E."/>
            <person name="Benoit I."/>
            <person name="Brakhage A.A."/>
            <person name="Braus G.H."/>
            <person name="Fischer R."/>
            <person name="Frisvad J.C."/>
            <person name="Goldman G.H."/>
            <person name="Houbraken J."/>
            <person name="Oakley B."/>
            <person name="Pocsi I."/>
            <person name="Scazzocchio C."/>
            <person name="Seiboth B."/>
            <person name="vanKuyk P.A."/>
            <person name="Wortman J."/>
            <person name="Dyer P.S."/>
            <person name="Grigoriev I.V."/>
        </authorList>
    </citation>
    <scope>NUCLEOTIDE SEQUENCE [LARGE SCALE GENOMIC DNA]</scope>
    <source>
        <strain evidence="15">CBS 516.65</strain>
    </source>
</reference>
<dbReference type="OrthoDB" id="197206at2759"/>
<comment type="similarity">
    <text evidence="2 12">Belongs to the class-I aminoacyl-tRNA synthetase family.</text>
</comment>
<dbReference type="RefSeq" id="XP_022404555.1">
    <property type="nucleotide sequence ID" value="XM_022545704.1"/>
</dbReference>
<evidence type="ECO:0000256" key="8">
    <source>
        <dbReference type="ARBA" id="ARBA00022917"/>
    </source>
</evidence>
<dbReference type="GO" id="GO:0006437">
    <property type="term" value="P:tyrosyl-tRNA aminoacylation"/>
    <property type="evidence" value="ECO:0007669"/>
    <property type="project" value="InterPro"/>
</dbReference>
<evidence type="ECO:0000256" key="2">
    <source>
        <dbReference type="ARBA" id="ARBA00005594"/>
    </source>
</evidence>
<evidence type="ECO:0000256" key="1">
    <source>
        <dbReference type="ARBA" id="ARBA00004496"/>
    </source>
</evidence>
<dbReference type="GO" id="GO:0004831">
    <property type="term" value="F:tyrosine-tRNA ligase activity"/>
    <property type="evidence" value="ECO:0007669"/>
    <property type="project" value="UniProtKB-EC"/>
</dbReference>